<dbReference type="SUPFAM" id="SSF88659">
    <property type="entry name" value="Sigma3 and sigma4 domains of RNA polymerase sigma factors"/>
    <property type="match status" value="1"/>
</dbReference>
<accession>A0A6M8HW33</accession>
<dbReference type="Gene3D" id="1.10.1740.10">
    <property type="match status" value="1"/>
</dbReference>
<dbReference type="PANTHER" id="PTHR43133:SF25">
    <property type="entry name" value="RNA POLYMERASE SIGMA FACTOR RFAY-RELATED"/>
    <property type="match status" value="1"/>
</dbReference>
<evidence type="ECO:0000256" key="6">
    <source>
        <dbReference type="RuleBase" id="RU000716"/>
    </source>
</evidence>
<dbReference type="KEGG" id="lck:HN018_07320"/>
<dbReference type="GO" id="GO:0006352">
    <property type="term" value="P:DNA-templated transcription initiation"/>
    <property type="evidence" value="ECO:0007669"/>
    <property type="project" value="InterPro"/>
</dbReference>
<dbReference type="InterPro" id="IPR039425">
    <property type="entry name" value="RNA_pol_sigma-70-like"/>
</dbReference>
<feature type="domain" description="RNA polymerase sigma factor 70 region 4 type 2" evidence="8">
    <location>
        <begin position="94"/>
        <end position="145"/>
    </location>
</feature>
<evidence type="ECO:0000256" key="3">
    <source>
        <dbReference type="ARBA" id="ARBA00023082"/>
    </source>
</evidence>
<keyword evidence="4 6" id="KW-0238">DNA-binding</keyword>
<dbReference type="InterPro" id="IPR014284">
    <property type="entry name" value="RNA_pol_sigma-70_dom"/>
</dbReference>
<gene>
    <name evidence="9" type="ORF">HN018_07320</name>
</gene>
<dbReference type="Proteomes" id="UP000500767">
    <property type="component" value="Chromosome"/>
</dbReference>
<evidence type="ECO:0000313" key="10">
    <source>
        <dbReference type="Proteomes" id="UP000500767"/>
    </source>
</evidence>
<evidence type="ECO:0000259" key="7">
    <source>
        <dbReference type="Pfam" id="PF04542"/>
    </source>
</evidence>
<evidence type="ECO:0000256" key="2">
    <source>
        <dbReference type="ARBA" id="ARBA00023015"/>
    </source>
</evidence>
<comment type="similarity">
    <text evidence="1 6">Belongs to the sigma-70 factor family. ECF subfamily.</text>
</comment>
<keyword evidence="5 6" id="KW-0804">Transcription</keyword>
<dbReference type="InterPro" id="IPR000838">
    <property type="entry name" value="RNA_pol_sigma70_ECF_CS"/>
</dbReference>
<keyword evidence="3 6" id="KW-0731">Sigma factor</keyword>
<dbReference type="GO" id="GO:0016987">
    <property type="term" value="F:sigma factor activity"/>
    <property type="evidence" value="ECO:0007669"/>
    <property type="project" value="UniProtKB-KW"/>
</dbReference>
<dbReference type="Pfam" id="PF04542">
    <property type="entry name" value="Sigma70_r2"/>
    <property type="match status" value="1"/>
</dbReference>
<dbReference type="PROSITE" id="PS01063">
    <property type="entry name" value="SIGMA70_ECF"/>
    <property type="match status" value="1"/>
</dbReference>
<dbReference type="GO" id="GO:0003677">
    <property type="term" value="F:DNA binding"/>
    <property type="evidence" value="ECO:0007669"/>
    <property type="project" value="UniProtKB-KW"/>
</dbReference>
<evidence type="ECO:0000256" key="1">
    <source>
        <dbReference type="ARBA" id="ARBA00010641"/>
    </source>
</evidence>
<dbReference type="AlphaFoldDB" id="A0A6M8HW33"/>
<dbReference type="InterPro" id="IPR013249">
    <property type="entry name" value="RNA_pol_sigma70_r4_t2"/>
</dbReference>
<name>A0A6M8HW33_9PROT</name>
<proteinExistence type="inferred from homology"/>
<dbReference type="InterPro" id="IPR013324">
    <property type="entry name" value="RNA_pol_sigma_r3/r4-like"/>
</dbReference>
<dbReference type="InterPro" id="IPR007627">
    <property type="entry name" value="RNA_pol_sigma70_r2"/>
</dbReference>
<evidence type="ECO:0000259" key="8">
    <source>
        <dbReference type="Pfam" id="PF08281"/>
    </source>
</evidence>
<dbReference type="RefSeq" id="WP_171835016.1">
    <property type="nucleotide sequence ID" value="NZ_CP053708.1"/>
</dbReference>
<sequence>MSGLLPDLRAFARFLTRDVTAADDLVQDTVVRALAAHASFQPGTNLKAWLFTIERNAFYEQMRRKRREVRLLSEQMPVVEPQSPEAYRRGDLSDLQRVLWTLPPLLREALVLVGAQELSHEEAARICGVPVGTMKARVSRARSQLARTMGDGRTEG</sequence>
<keyword evidence="10" id="KW-1185">Reference proteome</keyword>
<dbReference type="PANTHER" id="PTHR43133">
    <property type="entry name" value="RNA POLYMERASE ECF-TYPE SIGMA FACTO"/>
    <property type="match status" value="1"/>
</dbReference>
<feature type="domain" description="RNA polymerase sigma-70 region 2" evidence="7">
    <location>
        <begin position="4"/>
        <end position="67"/>
    </location>
</feature>
<keyword evidence="2 6" id="KW-0805">Transcription regulation</keyword>
<protein>
    <recommendedName>
        <fullName evidence="6">RNA polymerase sigma factor</fullName>
    </recommendedName>
</protein>
<evidence type="ECO:0000256" key="4">
    <source>
        <dbReference type="ARBA" id="ARBA00023125"/>
    </source>
</evidence>
<organism evidence="9 10">
    <name type="scientific">Lichenicola cladoniae</name>
    <dbReference type="NCBI Taxonomy" id="1484109"/>
    <lineage>
        <taxon>Bacteria</taxon>
        <taxon>Pseudomonadati</taxon>
        <taxon>Pseudomonadota</taxon>
        <taxon>Alphaproteobacteria</taxon>
        <taxon>Acetobacterales</taxon>
        <taxon>Acetobacteraceae</taxon>
        <taxon>Lichenicola</taxon>
    </lineage>
</organism>
<dbReference type="InterPro" id="IPR013325">
    <property type="entry name" value="RNA_pol_sigma_r2"/>
</dbReference>
<dbReference type="SUPFAM" id="SSF88946">
    <property type="entry name" value="Sigma2 domain of RNA polymerase sigma factors"/>
    <property type="match status" value="1"/>
</dbReference>
<dbReference type="Gene3D" id="1.10.10.10">
    <property type="entry name" value="Winged helix-like DNA-binding domain superfamily/Winged helix DNA-binding domain"/>
    <property type="match status" value="1"/>
</dbReference>
<dbReference type="Pfam" id="PF08281">
    <property type="entry name" value="Sigma70_r4_2"/>
    <property type="match status" value="1"/>
</dbReference>
<dbReference type="NCBIfam" id="TIGR02937">
    <property type="entry name" value="sigma70-ECF"/>
    <property type="match status" value="1"/>
</dbReference>
<evidence type="ECO:0000256" key="5">
    <source>
        <dbReference type="ARBA" id="ARBA00023163"/>
    </source>
</evidence>
<dbReference type="EMBL" id="CP053708">
    <property type="protein sequence ID" value="QKE92500.1"/>
    <property type="molecule type" value="Genomic_DNA"/>
</dbReference>
<evidence type="ECO:0000313" key="9">
    <source>
        <dbReference type="EMBL" id="QKE92500.1"/>
    </source>
</evidence>
<dbReference type="InterPro" id="IPR036388">
    <property type="entry name" value="WH-like_DNA-bd_sf"/>
</dbReference>
<reference evidence="9 10" key="1">
    <citation type="journal article" date="2014" name="World J. Microbiol. Biotechnol.">
        <title>Biodiversity and physiological characteristics of Antarctic and Arctic lichens-associated bacteria.</title>
        <authorList>
            <person name="Lee Y.M."/>
            <person name="Kim E.H."/>
            <person name="Lee H.K."/>
            <person name="Hong S.G."/>
        </authorList>
    </citation>
    <scope>NUCLEOTIDE SEQUENCE [LARGE SCALE GENOMIC DNA]</scope>
    <source>
        <strain evidence="9 10">PAMC 26569</strain>
    </source>
</reference>